<evidence type="ECO:0000313" key="2">
    <source>
        <dbReference type="Proteomes" id="UP000325081"/>
    </source>
</evidence>
<name>A0A5A7PR70_STRAF</name>
<evidence type="ECO:0000313" key="1">
    <source>
        <dbReference type="EMBL" id="GER35254.1"/>
    </source>
</evidence>
<dbReference type="Proteomes" id="UP000325081">
    <property type="component" value="Unassembled WGS sequence"/>
</dbReference>
<protein>
    <submittedName>
        <fullName evidence="1">DNA-directed RNA polymerase subunit beta</fullName>
    </submittedName>
</protein>
<dbReference type="AlphaFoldDB" id="A0A5A7PR70"/>
<dbReference type="GO" id="GO:0000428">
    <property type="term" value="C:DNA-directed RNA polymerase complex"/>
    <property type="evidence" value="ECO:0007669"/>
    <property type="project" value="UniProtKB-KW"/>
</dbReference>
<keyword evidence="2" id="KW-1185">Reference proteome</keyword>
<keyword evidence="1" id="KW-0240">DNA-directed RNA polymerase</keyword>
<comment type="caution">
    <text evidence="1">The sequence shown here is derived from an EMBL/GenBank/DDBJ whole genome shotgun (WGS) entry which is preliminary data.</text>
</comment>
<reference evidence="2" key="1">
    <citation type="journal article" date="2019" name="Curr. Biol.">
        <title>Genome Sequence of Striga asiatica Provides Insight into the Evolution of Plant Parasitism.</title>
        <authorList>
            <person name="Yoshida S."/>
            <person name="Kim S."/>
            <person name="Wafula E.K."/>
            <person name="Tanskanen J."/>
            <person name="Kim Y.M."/>
            <person name="Honaas L."/>
            <person name="Yang Z."/>
            <person name="Spallek T."/>
            <person name="Conn C.E."/>
            <person name="Ichihashi Y."/>
            <person name="Cheong K."/>
            <person name="Cui S."/>
            <person name="Der J.P."/>
            <person name="Gundlach H."/>
            <person name="Jiao Y."/>
            <person name="Hori C."/>
            <person name="Ishida J.K."/>
            <person name="Kasahara H."/>
            <person name="Kiba T."/>
            <person name="Kim M.S."/>
            <person name="Koo N."/>
            <person name="Laohavisit A."/>
            <person name="Lee Y.H."/>
            <person name="Lumba S."/>
            <person name="McCourt P."/>
            <person name="Mortimer J.C."/>
            <person name="Mutuku J.M."/>
            <person name="Nomura T."/>
            <person name="Sasaki-Sekimoto Y."/>
            <person name="Seto Y."/>
            <person name="Wang Y."/>
            <person name="Wakatake T."/>
            <person name="Sakakibara H."/>
            <person name="Demura T."/>
            <person name="Yamaguchi S."/>
            <person name="Yoneyama K."/>
            <person name="Manabe R.I."/>
            <person name="Nelson D.C."/>
            <person name="Schulman A.H."/>
            <person name="Timko M.P."/>
            <person name="dePamphilis C.W."/>
            <person name="Choi D."/>
            <person name="Shirasu K."/>
        </authorList>
    </citation>
    <scope>NUCLEOTIDE SEQUENCE [LARGE SCALE GENOMIC DNA]</scope>
    <source>
        <strain evidence="2">cv. UVA1</strain>
    </source>
</reference>
<feature type="non-terminal residue" evidence="1">
    <location>
        <position position="1"/>
    </location>
</feature>
<proteinExistence type="predicted"/>
<accession>A0A5A7PR70</accession>
<dbReference type="EMBL" id="BKCP01004961">
    <property type="protein sequence ID" value="GER35254.1"/>
    <property type="molecule type" value="Genomic_DNA"/>
</dbReference>
<keyword evidence="1" id="KW-0804">Transcription</keyword>
<gene>
    <name evidence="1" type="ORF">STAS_11525</name>
</gene>
<organism evidence="1 2">
    <name type="scientific">Striga asiatica</name>
    <name type="common">Asiatic witchweed</name>
    <name type="synonym">Buchnera asiatica</name>
    <dbReference type="NCBI Taxonomy" id="4170"/>
    <lineage>
        <taxon>Eukaryota</taxon>
        <taxon>Viridiplantae</taxon>
        <taxon>Streptophyta</taxon>
        <taxon>Embryophyta</taxon>
        <taxon>Tracheophyta</taxon>
        <taxon>Spermatophyta</taxon>
        <taxon>Magnoliopsida</taxon>
        <taxon>eudicotyledons</taxon>
        <taxon>Gunneridae</taxon>
        <taxon>Pentapetalae</taxon>
        <taxon>asterids</taxon>
        <taxon>lamiids</taxon>
        <taxon>Lamiales</taxon>
        <taxon>Orobanchaceae</taxon>
        <taxon>Buchnereae</taxon>
        <taxon>Striga</taxon>
    </lineage>
</organism>
<sequence>ELLAASVAYAGDDGAPIGPELMVDSPLDGEGRFLVDSGMPATVELYPCSRLASCTLTRSLLERLRPFNIKRRGSVDERSLNEMSISSPSRQFYRNNDNFYRILTPYGAFICKGRDQNLARIARGYQCSFGPLHWGTYYDQAYMFIEREAIIDAMWNQMNTGVSAKTVKSILENKGSAANKSSQKTPVQKSSTLNSIGVKGHCDILRQGGVPVERFVFKLIVYG</sequence>